<evidence type="ECO:0000313" key="3">
    <source>
        <dbReference type="EMBL" id="SEL51496.1"/>
    </source>
</evidence>
<proteinExistence type="predicted"/>
<evidence type="ECO:0000259" key="2">
    <source>
        <dbReference type="Pfam" id="PF13810"/>
    </source>
</evidence>
<organism evidence="3 4">
    <name type="scientific">Rhodococcus maanshanensis</name>
    <dbReference type="NCBI Taxonomy" id="183556"/>
    <lineage>
        <taxon>Bacteria</taxon>
        <taxon>Bacillati</taxon>
        <taxon>Actinomycetota</taxon>
        <taxon>Actinomycetes</taxon>
        <taxon>Mycobacteriales</taxon>
        <taxon>Nocardiaceae</taxon>
        <taxon>Rhodococcus</taxon>
    </lineage>
</organism>
<accession>A0A1H7QU60</accession>
<feature type="chain" id="PRO_5011754707" description="DUF4185 domain-containing protein" evidence="1">
    <location>
        <begin position="42"/>
        <end position="384"/>
    </location>
</feature>
<keyword evidence="1" id="KW-0732">Signal</keyword>
<dbReference type="Pfam" id="PF13810">
    <property type="entry name" value="DUF4185"/>
    <property type="match status" value="1"/>
</dbReference>
<dbReference type="EMBL" id="FOAW01000010">
    <property type="protein sequence ID" value="SEL51496.1"/>
    <property type="molecule type" value="Genomic_DNA"/>
</dbReference>
<feature type="domain" description="DUF4185" evidence="2">
    <location>
        <begin position="76"/>
        <end position="379"/>
    </location>
</feature>
<name>A0A1H7QU60_9NOCA</name>
<dbReference type="Proteomes" id="UP000198677">
    <property type="component" value="Unassembled WGS sequence"/>
</dbReference>
<dbReference type="OrthoDB" id="284233at2"/>
<sequence>MTNSRGERRWGGVIVGTSKRFVQVSAIGAAALLLLAGPASADPNTVNPIPGLNGTNGLPVLNGRSSAVAQATGLLSPNRTQDANVLGTDLGIMWDNGNGEVLTAFGDSAGLGIPNLLNGSLWSWRSNTLFRSADRNLADGMSFDSSPRDFLGQAKELIPSPKIPYVEISRIPTAGVAVDGVQYMSLMSVRNWGEPGRWDTNYSGLAFSTDNGENWTVAPETNRPATDGNRNFQMSAFVKDGGFVYQYGTPPGRGGLVHLARVPEKQIRDLGAYEYWNGHEWKKGDPNAAAPIVFGGVAELSVQYNQFLGQYLMLTTDNFNSVVMRRSPTPTGPWSPPEVLLDARELPTAYGAYIHPWSTGPDLYYLTTVHSNYNVLLMRTTLNR</sequence>
<dbReference type="InterPro" id="IPR025442">
    <property type="entry name" value="DUF4185"/>
</dbReference>
<evidence type="ECO:0000256" key="1">
    <source>
        <dbReference type="SAM" id="SignalP"/>
    </source>
</evidence>
<protein>
    <recommendedName>
        <fullName evidence="2">DUF4185 domain-containing protein</fullName>
    </recommendedName>
</protein>
<evidence type="ECO:0000313" key="4">
    <source>
        <dbReference type="Proteomes" id="UP000198677"/>
    </source>
</evidence>
<reference evidence="4" key="1">
    <citation type="submission" date="2016-10" db="EMBL/GenBank/DDBJ databases">
        <authorList>
            <person name="Varghese N."/>
            <person name="Submissions S."/>
        </authorList>
    </citation>
    <scope>NUCLEOTIDE SEQUENCE [LARGE SCALE GENOMIC DNA]</scope>
    <source>
        <strain evidence="4">DSM 44675</strain>
    </source>
</reference>
<feature type="signal peptide" evidence="1">
    <location>
        <begin position="1"/>
        <end position="41"/>
    </location>
</feature>
<keyword evidence="4" id="KW-1185">Reference proteome</keyword>
<gene>
    <name evidence="3" type="ORF">SAMN05444583_11038</name>
</gene>
<dbReference type="AlphaFoldDB" id="A0A1H7QU60"/>